<evidence type="ECO:0000313" key="12">
    <source>
        <dbReference type="EnsemblMetazoa" id="XP_038045123.1"/>
    </source>
</evidence>
<dbReference type="GeneID" id="119719699"/>
<keyword evidence="7 11" id="KW-0853">WD repeat</keyword>
<dbReference type="PANTHER" id="PTHR44111">
    <property type="entry name" value="ELONGATOR COMPLEX PROTEIN 2"/>
    <property type="match status" value="1"/>
</dbReference>
<comment type="pathway">
    <text evidence="3">tRNA modification; 5-methoxycarbonylmethyl-2-thiouridine-tRNA biosynthesis.</text>
</comment>
<dbReference type="OrthoDB" id="27911at2759"/>
<dbReference type="GO" id="GO:0005737">
    <property type="term" value="C:cytoplasm"/>
    <property type="evidence" value="ECO:0007669"/>
    <property type="project" value="UniProtKB-SubCell"/>
</dbReference>
<feature type="repeat" description="WD" evidence="11">
    <location>
        <begin position="679"/>
        <end position="710"/>
    </location>
</feature>
<protein>
    <recommendedName>
        <fullName evidence="5">Elongator complex protein 2</fullName>
    </recommendedName>
</protein>
<dbReference type="OMA" id="ENFRHIS"/>
<comment type="similarity">
    <text evidence="4">Belongs to the WD repeat ELP2 family.</text>
</comment>
<dbReference type="FunFam" id="2.130.10.10:FF:000575">
    <property type="entry name" value="Elongator acetyltransferase complex subunit 2"/>
    <property type="match status" value="1"/>
</dbReference>
<evidence type="ECO:0000256" key="5">
    <source>
        <dbReference type="ARBA" id="ARBA00020267"/>
    </source>
</evidence>
<keyword evidence="9" id="KW-0677">Repeat</keyword>
<reference evidence="12" key="1">
    <citation type="submission" date="2022-11" db="UniProtKB">
        <authorList>
            <consortium name="EnsemblMetazoa"/>
        </authorList>
    </citation>
    <scope>IDENTIFICATION</scope>
</reference>
<dbReference type="RefSeq" id="XP_038045123.1">
    <property type="nucleotide sequence ID" value="XM_038189195.1"/>
</dbReference>
<dbReference type="SMART" id="SM00320">
    <property type="entry name" value="WD40"/>
    <property type="match status" value="12"/>
</dbReference>
<evidence type="ECO:0000313" key="13">
    <source>
        <dbReference type="Proteomes" id="UP000887568"/>
    </source>
</evidence>
<comment type="subcellular location">
    <subcellularLocation>
        <location evidence="2">Cytoplasm</location>
    </subcellularLocation>
    <subcellularLocation>
        <location evidence="1">Nucleus</location>
    </subcellularLocation>
</comment>
<dbReference type="Pfam" id="PF00400">
    <property type="entry name" value="WD40"/>
    <property type="match status" value="7"/>
</dbReference>
<evidence type="ECO:0000256" key="3">
    <source>
        <dbReference type="ARBA" id="ARBA00005043"/>
    </source>
</evidence>
<dbReference type="AlphaFoldDB" id="A0A913YZX1"/>
<keyword evidence="6" id="KW-0963">Cytoplasm</keyword>
<dbReference type="GO" id="GO:0002098">
    <property type="term" value="P:tRNA wobble uridine modification"/>
    <property type="evidence" value="ECO:0007669"/>
    <property type="project" value="InterPro"/>
</dbReference>
<evidence type="ECO:0000256" key="11">
    <source>
        <dbReference type="PROSITE-ProRule" id="PRU00221"/>
    </source>
</evidence>
<dbReference type="GO" id="GO:0033588">
    <property type="term" value="C:elongator holoenzyme complex"/>
    <property type="evidence" value="ECO:0007669"/>
    <property type="project" value="InterPro"/>
</dbReference>
<evidence type="ECO:0000256" key="2">
    <source>
        <dbReference type="ARBA" id="ARBA00004496"/>
    </source>
</evidence>
<name>A0A913YZX1_PATMI</name>
<keyword evidence="10" id="KW-0539">Nucleus</keyword>
<sequence length="836" mass="92380">MAASMDTCYISCSCNRVPHCVHWGANGLVAFGTFNYVALYETESSDSAGKICGLLSSHKGKVNCVKWIECPFLEQRGQLALTELVSGSQDGALIVWRGTDSQHQQHAKLTGHTGAVTALEAVYLPDQSGQLSLDSPTLVASASGDSTVKLWRRAEISGDFACQQSITFGSGFALDIALYILPGTRVPLLVLGGDDTKLHFYQEADGQFTRCLSLTGHEDWIRGVEVTADDTGDLLVASCSQDCFIRLWRVQAEPGKDDVVEASEGELRLKGNKFHAAWEGGEAHYSVVLESVLAGHEQWVYGLHWQPSTYRDGRRHQEPRLLSASMDKTMIIWKLDSESGVWLDHVRVGEVGGNTLGLYGCQFSPDGNAILAHGYQGAFHLWARDTSNPDRTSDQWSPMPVVSGHYAGVQDIVWDPQGGEFLMSVGSDQTTRLHAPWRRPGYKTTWHEIARPQVHGYDMQCLAMVDRFRLASGADEKVLRVFEAPRNFIANFGRISSIDVRQDLEDRKKSDIPEGASVPALGLSNKAVFQGGAGMPTSDREISHPSEMYPEIYFNPLELAGPPTEEHLLQNTLWPETQKLYGHSYEIFSIASHPNGSVLASACKASKPEYATIILWDTASWRQLSQLSAHSLTVTLLAFSHDGQRLLAVSRDRTWSLFQETKSKSGCPYTLEACTDKKTSVHTRIIWSCAWSHDDQYFATASRDKKVIFWGQRSTSQDGDTASPTCLGNYRACSVPFDLKDAVTAVDFAPVLNSVDSSYILAVGLEAGTMAVLKWDSEKPNDWQTCFRFPTQQCHTMTVKRLRWRPEVKGHTSHLQLASCSSDGSVRIHSIEGNSL</sequence>
<evidence type="ECO:0000256" key="9">
    <source>
        <dbReference type="ARBA" id="ARBA00022737"/>
    </source>
</evidence>
<keyword evidence="8" id="KW-0819">tRNA processing</keyword>
<dbReference type="PROSITE" id="PS50082">
    <property type="entry name" value="WD_REPEATS_2"/>
    <property type="match status" value="2"/>
</dbReference>
<keyword evidence="13" id="KW-1185">Reference proteome</keyword>
<dbReference type="EnsemblMetazoa" id="XM_038189195.1">
    <property type="protein sequence ID" value="XP_038045123.1"/>
    <property type="gene ID" value="LOC119719699"/>
</dbReference>
<accession>A0A913YZX1</accession>
<dbReference type="GO" id="GO:0005634">
    <property type="term" value="C:nucleus"/>
    <property type="evidence" value="ECO:0007669"/>
    <property type="project" value="UniProtKB-SubCell"/>
</dbReference>
<dbReference type="FunFam" id="2.130.10.10:FF:001709">
    <property type="entry name" value="Elongator complex protein 2"/>
    <property type="match status" value="1"/>
</dbReference>
<organism evidence="12 13">
    <name type="scientific">Patiria miniata</name>
    <name type="common">Bat star</name>
    <name type="synonym">Asterina miniata</name>
    <dbReference type="NCBI Taxonomy" id="46514"/>
    <lineage>
        <taxon>Eukaryota</taxon>
        <taxon>Metazoa</taxon>
        <taxon>Echinodermata</taxon>
        <taxon>Eleutherozoa</taxon>
        <taxon>Asterozoa</taxon>
        <taxon>Asteroidea</taxon>
        <taxon>Valvatacea</taxon>
        <taxon>Valvatida</taxon>
        <taxon>Asterinidae</taxon>
        <taxon>Patiria</taxon>
    </lineage>
</organism>
<evidence type="ECO:0000256" key="8">
    <source>
        <dbReference type="ARBA" id="ARBA00022694"/>
    </source>
</evidence>
<proteinExistence type="inferred from homology"/>
<dbReference type="PANTHER" id="PTHR44111:SF1">
    <property type="entry name" value="ELONGATOR COMPLEX PROTEIN 2"/>
    <property type="match status" value="1"/>
</dbReference>
<dbReference type="InterPro" id="IPR037289">
    <property type="entry name" value="Elp2"/>
</dbReference>
<evidence type="ECO:0000256" key="6">
    <source>
        <dbReference type="ARBA" id="ARBA00022490"/>
    </source>
</evidence>
<dbReference type="Gene3D" id="2.130.10.10">
    <property type="entry name" value="YVTN repeat-like/Quinoprotein amine dehydrogenase"/>
    <property type="match status" value="6"/>
</dbReference>
<dbReference type="InterPro" id="IPR015943">
    <property type="entry name" value="WD40/YVTN_repeat-like_dom_sf"/>
</dbReference>
<dbReference type="SUPFAM" id="SSF50978">
    <property type="entry name" value="WD40 repeat-like"/>
    <property type="match status" value="3"/>
</dbReference>
<feature type="repeat" description="WD" evidence="11">
    <location>
        <begin position="214"/>
        <end position="251"/>
    </location>
</feature>
<dbReference type="InterPro" id="IPR036322">
    <property type="entry name" value="WD40_repeat_dom_sf"/>
</dbReference>
<evidence type="ECO:0000256" key="7">
    <source>
        <dbReference type="ARBA" id="ARBA00022574"/>
    </source>
</evidence>
<evidence type="ECO:0000256" key="1">
    <source>
        <dbReference type="ARBA" id="ARBA00004123"/>
    </source>
</evidence>
<evidence type="ECO:0000256" key="10">
    <source>
        <dbReference type="ARBA" id="ARBA00023242"/>
    </source>
</evidence>
<evidence type="ECO:0000256" key="4">
    <source>
        <dbReference type="ARBA" id="ARBA00005881"/>
    </source>
</evidence>
<dbReference type="Proteomes" id="UP000887568">
    <property type="component" value="Unplaced"/>
</dbReference>
<dbReference type="InterPro" id="IPR001680">
    <property type="entry name" value="WD40_rpt"/>
</dbReference>